<reference evidence="2 3" key="1">
    <citation type="submission" date="2023-07" db="EMBL/GenBank/DDBJ databases">
        <title>Sorghum-associated microbial communities from plants grown in Nebraska, USA.</title>
        <authorList>
            <person name="Schachtman D."/>
        </authorList>
    </citation>
    <scope>NUCLEOTIDE SEQUENCE [LARGE SCALE GENOMIC DNA]</scope>
    <source>
        <strain evidence="2 3">4138</strain>
    </source>
</reference>
<dbReference type="InterPro" id="IPR012902">
    <property type="entry name" value="N_methyl_site"/>
</dbReference>
<evidence type="ECO:0000313" key="3">
    <source>
        <dbReference type="Proteomes" id="UP001257909"/>
    </source>
</evidence>
<dbReference type="Gene3D" id="3.30.700.10">
    <property type="entry name" value="Glycoprotein, Type 4 Pilin"/>
    <property type="match status" value="1"/>
</dbReference>
<dbReference type="Proteomes" id="UP001257909">
    <property type="component" value="Unassembled WGS sequence"/>
</dbReference>
<name>A0ABU1W2C1_9GAMM</name>
<keyword evidence="1" id="KW-0812">Transmembrane</keyword>
<dbReference type="InterPro" id="IPR045584">
    <property type="entry name" value="Pilin-like"/>
</dbReference>
<comment type="caution">
    <text evidence="2">The sequence shown here is derived from an EMBL/GenBank/DDBJ whole genome shotgun (WGS) entry which is preliminary data.</text>
</comment>
<dbReference type="RefSeq" id="WP_310280035.1">
    <property type="nucleotide sequence ID" value="NZ_JAVDWR010000012.1"/>
</dbReference>
<sequence length="187" mass="18943">MKTLNKQQGFTLVELIIVIVILGILAVTAAPRFLNFSGDAKISVLNTVKASAQTAAKMVYGKAVLQSQVGTAPTAANAGPEVEGVELTHGYPQATAEGIIAAIDMPDGWVSSSDVASGLVAETFTAEVAGPPVVPAYISAAGQIRIAAATADLANGGCYVLYTAAFKANATATETEPVTTVVTTGCN</sequence>
<protein>
    <submittedName>
        <fullName evidence="2">MSHA pilin protein MshA</fullName>
    </submittedName>
</protein>
<dbReference type="SUPFAM" id="SSF54523">
    <property type="entry name" value="Pili subunits"/>
    <property type="match status" value="1"/>
</dbReference>
<dbReference type="NCBIfam" id="TIGR02532">
    <property type="entry name" value="IV_pilin_GFxxxE"/>
    <property type="match status" value="1"/>
</dbReference>
<evidence type="ECO:0000313" key="2">
    <source>
        <dbReference type="EMBL" id="MDR7122120.1"/>
    </source>
</evidence>
<feature type="transmembrane region" description="Helical" evidence="1">
    <location>
        <begin position="12"/>
        <end position="34"/>
    </location>
</feature>
<accession>A0ABU1W2C1</accession>
<dbReference type="Pfam" id="PF07963">
    <property type="entry name" value="N_methyl"/>
    <property type="match status" value="1"/>
</dbReference>
<keyword evidence="1" id="KW-1133">Transmembrane helix</keyword>
<proteinExistence type="predicted"/>
<dbReference type="PROSITE" id="PS00409">
    <property type="entry name" value="PROKAR_NTER_METHYL"/>
    <property type="match status" value="1"/>
</dbReference>
<organism evidence="2 3">
    <name type="scientific">Rheinheimera soli</name>
    <dbReference type="NCBI Taxonomy" id="443616"/>
    <lineage>
        <taxon>Bacteria</taxon>
        <taxon>Pseudomonadati</taxon>
        <taxon>Pseudomonadota</taxon>
        <taxon>Gammaproteobacteria</taxon>
        <taxon>Chromatiales</taxon>
        <taxon>Chromatiaceae</taxon>
        <taxon>Rheinheimera</taxon>
    </lineage>
</organism>
<gene>
    <name evidence="2" type="ORF">J2W69_003077</name>
</gene>
<evidence type="ECO:0000256" key="1">
    <source>
        <dbReference type="SAM" id="Phobius"/>
    </source>
</evidence>
<keyword evidence="1" id="KW-0472">Membrane</keyword>
<keyword evidence="3" id="KW-1185">Reference proteome</keyword>
<dbReference type="EMBL" id="JAVDWR010000012">
    <property type="protein sequence ID" value="MDR7122120.1"/>
    <property type="molecule type" value="Genomic_DNA"/>
</dbReference>